<organism evidence="2 3">
    <name type="scientific">Sedimenticola selenatireducens</name>
    <dbReference type="NCBI Taxonomy" id="191960"/>
    <lineage>
        <taxon>Bacteria</taxon>
        <taxon>Pseudomonadati</taxon>
        <taxon>Pseudomonadota</taxon>
        <taxon>Gammaproteobacteria</taxon>
        <taxon>Chromatiales</taxon>
        <taxon>Sedimenticolaceae</taxon>
        <taxon>Sedimenticola</taxon>
    </lineage>
</organism>
<dbReference type="InterPro" id="IPR000157">
    <property type="entry name" value="TIR_dom"/>
</dbReference>
<dbReference type="OrthoDB" id="574237at2"/>
<feature type="domain" description="TIR" evidence="1">
    <location>
        <begin position="139"/>
        <end position="263"/>
    </location>
</feature>
<dbReference type="RefSeq" id="WP_144358055.1">
    <property type="nucleotide sequence ID" value="NZ_VMNH01000005.1"/>
</dbReference>
<dbReference type="Gene3D" id="3.40.50.10140">
    <property type="entry name" value="Toll/interleukin-1 receptor homology (TIR) domain"/>
    <property type="match status" value="1"/>
</dbReference>
<dbReference type="AlphaFoldDB" id="A0A557SHN3"/>
<gene>
    <name evidence="2" type="ORF">FHP88_05745</name>
</gene>
<dbReference type="InterPro" id="IPR035897">
    <property type="entry name" value="Toll_tir_struct_dom_sf"/>
</dbReference>
<evidence type="ECO:0000259" key="1">
    <source>
        <dbReference type="Pfam" id="PF13676"/>
    </source>
</evidence>
<sequence>MSQSSAFITFKRNKTSSNQLRQFTITVDNKAVGTIKAGQSKQFQLPPGKHAVGVKLDFYKSEPLQLTLNPNDDISIECGDRSPETIKEIFTLKGFEKSINSIVKPSQYLYVKFIGKQTQLSEQTSYKPAPVKAKPKGSIFISYRRDDSREITGRICDRLNNEFGKATIFRDVDSIPAGVDYRDHISKSIEGCSVFLVVIGPEWLEAQNSAGQRRLERDNDPVKVEIETALKQQIPIIPVLVKNATNPDEAQLPNSIKLLAFRNAIPIPAEPYFHNGVDRLIEELKQTLSPNPVKPDQQSSKYCIYCGGDIIQGNKFCIQCGKPV</sequence>
<accession>A0A557SHN3</accession>
<dbReference type="Proteomes" id="UP000316649">
    <property type="component" value="Unassembled WGS sequence"/>
</dbReference>
<dbReference type="Pfam" id="PF13676">
    <property type="entry name" value="TIR_2"/>
    <property type="match status" value="1"/>
</dbReference>
<dbReference type="EMBL" id="VMNH01000005">
    <property type="protein sequence ID" value="TVO76926.1"/>
    <property type="molecule type" value="Genomic_DNA"/>
</dbReference>
<reference evidence="2 3" key="1">
    <citation type="submission" date="2019-07" db="EMBL/GenBank/DDBJ databases">
        <title>The pathways for chlorine oxyanion respiration interact through the shared metabolite chlorate.</title>
        <authorList>
            <person name="Barnum T.P."/>
            <person name="Cheng Y."/>
            <person name="Hill K.A."/>
            <person name="Lucas L.N."/>
            <person name="Carlson H.K."/>
            <person name="Coates J.D."/>
        </authorList>
    </citation>
    <scope>NUCLEOTIDE SEQUENCE [LARGE SCALE GENOMIC DNA]</scope>
    <source>
        <strain evidence="2 3">BK-1</strain>
    </source>
</reference>
<name>A0A557SHN3_9GAMM</name>
<keyword evidence="3" id="KW-1185">Reference proteome</keyword>
<protein>
    <submittedName>
        <fullName evidence="2">TIR domain-containing protein</fullName>
    </submittedName>
</protein>
<evidence type="ECO:0000313" key="2">
    <source>
        <dbReference type="EMBL" id="TVO76926.1"/>
    </source>
</evidence>
<proteinExistence type="predicted"/>
<dbReference type="SUPFAM" id="SSF52200">
    <property type="entry name" value="Toll/Interleukin receptor TIR domain"/>
    <property type="match status" value="1"/>
</dbReference>
<dbReference type="GO" id="GO:0007165">
    <property type="term" value="P:signal transduction"/>
    <property type="evidence" value="ECO:0007669"/>
    <property type="project" value="InterPro"/>
</dbReference>
<evidence type="ECO:0000313" key="3">
    <source>
        <dbReference type="Proteomes" id="UP000316649"/>
    </source>
</evidence>
<comment type="caution">
    <text evidence="2">The sequence shown here is derived from an EMBL/GenBank/DDBJ whole genome shotgun (WGS) entry which is preliminary data.</text>
</comment>